<reference evidence="2" key="1">
    <citation type="submission" date="2018-05" db="EMBL/GenBank/DDBJ databases">
        <title>Draft genome of Mucuna pruriens seed.</title>
        <authorList>
            <person name="Nnadi N.E."/>
            <person name="Vos R."/>
            <person name="Hasami M.H."/>
            <person name="Devisetty U.K."/>
            <person name="Aguiy J.C."/>
        </authorList>
    </citation>
    <scope>NUCLEOTIDE SEQUENCE [LARGE SCALE GENOMIC DNA]</scope>
    <source>
        <strain evidence="2">JCA_2017</strain>
    </source>
</reference>
<evidence type="ECO:0000259" key="1">
    <source>
        <dbReference type="PROSITE" id="PS50994"/>
    </source>
</evidence>
<gene>
    <name evidence="2" type="ORF">CR513_30159</name>
</gene>
<evidence type="ECO:0000313" key="2">
    <source>
        <dbReference type="EMBL" id="RDX88275.1"/>
    </source>
</evidence>
<dbReference type="STRING" id="157652.A0A371GCK1"/>
<dbReference type="Proteomes" id="UP000257109">
    <property type="component" value="Unassembled WGS sequence"/>
</dbReference>
<organism evidence="2 3">
    <name type="scientific">Mucuna pruriens</name>
    <name type="common">Velvet bean</name>
    <name type="synonym">Dolichos pruriens</name>
    <dbReference type="NCBI Taxonomy" id="157652"/>
    <lineage>
        <taxon>Eukaryota</taxon>
        <taxon>Viridiplantae</taxon>
        <taxon>Streptophyta</taxon>
        <taxon>Embryophyta</taxon>
        <taxon>Tracheophyta</taxon>
        <taxon>Spermatophyta</taxon>
        <taxon>Magnoliopsida</taxon>
        <taxon>eudicotyledons</taxon>
        <taxon>Gunneridae</taxon>
        <taxon>Pentapetalae</taxon>
        <taxon>rosids</taxon>
        <taxon>fabids</taxon>
        <taxon>Fabales</taxon>
        <taxon>Fabaceae</taxon>
        <taxon>Papilionoideae</taxon>
        <taxon>50 kb inversion clade</taxon>
        <taxon>NPAAA clade</taxon>
        <taxon>indigoferoid/millettioid clade</taxon>
        <taxon>Phaseoleae</taxon>
        <taxon>Mucuna</taxon>
    </lineage>
</organism>
<dbReference type="AlphaFoldDB" id="A0A371GCK1"/>
<dbReference type="PROSITE" id="PS50994">
    <property type="entry name" value="INTEGRASE"/>
    <property type="match status" value="1"/>
</dbReference>
<dbReference type="GO" id="GO:0003676">
    <property type="term" value="F:nucleic acid binding"/>
    <property type="evidence" value="ECO:0007669"/>
    <property type="project" value="InterPro"/>
</dbReference>
<evidence type="ECO:0000313" key="3">
    <source>
        <dbReference type="Proteomes" id="UP000257109"/>
    </source>
</evidence>
<keyword evidence="3" id="KW-1185">Reference proteome</keyword>
<comment type="caution">
    <text evidence="2">The sequence shown here is derived from an EMBL/GenBank/DDBJ whole genome shotgun (WGS) entry which is preliminary data.</text>
</comment>
<dbReference type="SUPFAM" id="SSF53098">
    <property type="entry name" value="Ribonuclease H-like"/>
    <property type="match status" value="1"/>
</dbReference>
<sequence length="90" mass="10433">NLKFASIRSDNVGEYENQEFESFCEEHDIDHNCLAPRTIQQNVVKRKNRSLEELARAMLNENVLPKNFCCKCFVLNNGEDHLSKFDAKAN</sequence>
<dbReference type="PANTHER" id="PTHR42648:SF21">
    <property type="entry name" value="CYSTEINE-RICH RLK (RECEPTOR-LIKE PROTEIN KINASE) 8"/>
    <property type="match status" value="1"/>
</dbReference>
<feature type="domain" description="Integrase catalytic" evidence="1">
    <location>
        <begin position="1"/>
        <end position="90"/>
    </location>
</feature>
<dbReference type="InterPro" id="IPR039537">
    <property type="entry name" value="Retrotran_Ty1/copia-like"/>
</dbReference>
<dbReference type="PANTHER" id="PTHR42648">
    <property type="entry name" value="TRANSPOSASE, PUTATIVE-RELATED"/>
    <property type="match status" value="1"/>
</dbReference>
<dbReference type="EMBL" id="QJKJ01005994">
    <property type="protein sequence ID" value="RDX88275.1"/>
    <property type="molecule type" value="Genomic_DNA"/>
</dbReference>
<name>A0A371GCK1_MUCPR</name>
<dbReference type="InterPro" id="IPR001584">
    <property type="entry name" value="Integrase_cat-core"/>
</dbReference>
<feature type="non-terminal residue" evidence="2">
    <location>
        <position position="1"/>
    </location>
</feature>
<protein>
    <recommendedName>
        <fullName evidence="1">Integrase catalytic domain-containing protein</fullName>
    </recommendedName>
</protein>
<proteinExistence type="predicted"/>
<dbReference type="InterPro" id="IPR036397">
    <property type="entry name" value="RNaseH_sf"/>
</dbReference>
<accession>A0A371GCK1</accession>
<dbReference type="OrthoDB" id="1166568at2759"/>
<dbReference type="InterPro" id="IPR012337">
    <property type="entry name" value="RNaseH-like_sf"/>
</dbReference>
<dbReference type="GO" id="GO:0015074">
    <property type="term" value="P:DNA integration"/>
    <property type="evidence" value="ECO:0007669"/>
    <property type="project" value="InterPro"/>
</dbReference>
<dbReference type="Gene3D" id="3.30.420.10">
    <property type="entry name" value="Ribonuclease H-like superfamily/Ribonuclease H"/>
    <property type="match status" value="1"/>
</dbReference>